<dbReference type="Gene3D" id="3.40.50.300">
    <property type="entry name" value="P-loop containing nucleotide triphosphate hydrolases"/>
    <property type="match status" value="1"/>
</dbReference>
<keyword evidence="6 9" id="KW-0067">ATP-binding</keyword>
<dbReference type="Proteomes" id="UP000637906">
    <property type="component" value="Unassembled WGS sequence"/>
</dbReference>
<dbReference type="FunFam" id="3.40.50.300:FF:000056">
    <property type="entry name" value="Cell division ATP-binding protein FtsE"/>
    <property type="match status" value="1"/>
</dbReference>
<evidence type="ECO:0000256" key="5">
    <source>
        <dbReference type="ARBA" id="ARBA00022741"/>
    </source>
</evidence>
<dbReference type="PROSITE" id="PS50893">
    <property type="entry name" value="ABC_TRANSPORTER_2"/>
    <property type="match status" value="1"/>
</dbReference>
<evidence type="ECO:0000256" key="1">
    <source>
        <dbReference type="ARBA" id="ARBA00002579"/>
    </source>
</evidence>
<evidence type="ECO:0000313" key="9">
    <source>
        <dbReference type="EMBL" id="GHM59502.1"/>
    </source>
</evidence>
<evidence type="ECO:0000259" key="8">
    <source>
        <dbReference type="PROSITE" id="PS50893"/>
    </source>
</evidence>
<sequence length="221" mass="24438">MSCILKLSSIAKSFGEHVIIDNINLEIKNGEIIALIGKSGSGKTTVLQIAGLLDEPTSGSVLVNGTDCTKINNRQKTYLRRTFGFVYQFHHLLHEFSALENVMLPQMILDKNKGEAKKNAQSMLANFGLQDRELHMISELSGGERQRLAIARGLVNFPQLVLADEPTGNLDPENSLKVFSLLRNYAKTKNIAVLMVTHNHILAQKADTIFALEKGVLTKLQ</sequence>
<dbReference type="GO" id="GO:0016887">
    <property type="term" value="F:ATP hydrolysis activity"/>
    <property type="evidence" value="ECO:0007669"/>
    <property type="project" value="InterPro"/>
</dbReference>
<organism evidence="9 10">
    <name type="scientific">Candidatus Mesenet longicola</name>
    <dbReference type="NCBI Taxonomy" id="1892558"/>
    <lineage>
        <taxon>Bacteria</taxon>
        <taxon>Pseudomonadati</taxon>
        <taxon>Pseudomonadota</taxon>
        <taxon>Alphaproteobacteria</taxon>
        <taxon>Rickettsiales</taxon>
        <taxon>Anaplasmataceae</taxon>
        <taxon>Candidatus Mesenet</taxon>
    </lineage>
</organism>
<comment type="function">
    <text evidence="7">Part of an ABC transporter complex. Transmembrane domains (TMD) form a pore in the inner membrane and the ATP-binding domain (NBD) is responsible for energy generation.</text>
</comment>
<dbReference type="PROSITE" id="PS00211">
    <property type="entry name" value="ABC_TRANSPORTER_1"/>
    <property type="match status" value="1"/>
</dbReference>
<protein>
    <recommendedName>
        <fullName evidence="3">Cell division ATP-binding protein FtsE</fullName>
    </recommendedName>
</protein>
<dbReference type="PANTHER" id="PTHR42798">
    <property type="entry name" value="LIPOPROTEIN-RELEASING SYSTEM ATP-BINDING PROTEIN LOLD"/>
    <property type="match status" value="1"/>
</dbReference>
<dbReference type="AlphaFoldDB" id="A0A8J3MQF8"/>
<dbReference type="InterPro" id="IPR017871">
    <property type="entry name" value="ABC_transporter-like_CS"/>
</dbReference>
<comment type="similarity">
    <text evidence="2">Belongs to the ABC transporter superfamily.</text>
</comment>
<dbReference type="SUPFAM" id="SSF52540">
    <property type="entry name" value="P-loop containing nucleoside triphosphate hydrolases"/>
    <property type="match status" value="1"/>
</dbReference>
<evidence type="ECO:0000256" key="6">
    <source>
        <dbReference type="ARBA" id="ARBA00022840"/>
    </source>
</evidence>
<dbReference type="Pfam" id="PF00005">
    <property type="entry name" value="ABC_tran"/>
    <property type="match status" value="1"/>
</dbReference>
<dbReference type="InterPro" id="IPR003593">
    <property type="entry name" value="AAA+_ATPase"/>
</dbReference>
<dbReference type="EMBL" id="BNGU01000016">
    <property type="protein sequence ID" value="GHM59502.1"/>
    <property type="molecule type" value="Genomic_DNA"/>
</dbReference>
<accession>A0A8J3MQF8</accession>
<gene>
    <name evidence="9" type="primary">lolD</name>
    <name evidence="9" type="ORF">sL5_04950</name>
</gene>
<comment type="caution">
    <text evidence="9">The sequence shown here is derived from an EMBL/GenBank/DDBJ whole genome shotgun (WGS) entry which is preliminary data.</text>
</comment>
<proteinExistence type="inferred from homology"/>
<evidence type="ECO:0000256" key="7">
    <source>
        <dbReference type="ARBA" id="ARBA00024725"/>
    </source>
</evidence>
<dbReference type="PANTHER" id="PTHR42798:SF2">
    <property type="entry name" value="ABC TRANSPORTER ATP-BINDING PROTEIN MG467-RELATED"/>
    <property type="match status" value="1"/>
</dbReference>
<dbReference type="InterPro" id="IPR017911">
    <property type="entry name" value="MacB-like_ATP-bd"/>
</dbReference>
<evidence type="ECO:0000256" key="3">
    <source>
        <dbReference type="ARBA" id="ARBA00020019"/>
    </source>
</evidence>
<dbReference type="GO" id="GO:0005524">
    <property type="term" value="F:ATP binding"/>
    <property type="evidence" value="ECO:0007669"/>
    <property type="project" value="UniProtKB-KW"/>
</dbReference>
<keyword evidence="5" id="KW-0547">Nucleotide-binding</keyword>
<dbReference type="SMART" id="SM00382">
    <property type="entry name" value="AAA"/>
    <property type="match status" value="1"/>
</dbReference>
<evidence type="ECO:0000256" key="2">
    <source>
        <dbReference type="ARBA" id="ARBA00005417"/>
    </source>
</evidence>
<keyword evidence="10" id="KW-1185">Reference proteome</keyword>
<dbReference type="CDD" id="cd03255">
    <property type="entry name" value="ABC_MJ0796_LolCDE_FtsE"/>
    <property type="match status" value="1"/>
</dbReference>
<dbReference type="InterPro" id="IPR003439">
    <property type="entry name" value="ABC_transporter-like_ATP-bd"/>
</dbReference>
<keyword evidence="9" id="KW-0449">Lipoprotein</keyword>
<comment type="function">
    <text evidence="1">Part of the ABC transporter FtsEX involved in cellular division. Important for assembly or stability of the septal ring.</text>
</comment>
<dbReference type="GO" id="GO:0005886">
    <property type="term" value="C:plasma membrane"/>
    <property type="evidence" value="ECO:0007669"/>
    <property type="project" value="UniProtKB-ARBA"/>
</dbReference>
<name>A0A8J3MQF8_9RICK</name>
<dbReference type="InterPro" id="IPR027417">
    <property type="entry name" value="P-loop_NTPase"/>
</dbReference>
<reference evidence="9 10" key="1">
    <citation type="journal article" date="2021" name="Microb. Ecol.">
        <title>Candidatus Mesenet longicola: Novel Endosymbionts of Brontispa longissima that Induce Cytoplasmic Incompatibility.</title>
        <authorList>
            <person name="Takano S."/>
            <person name="Gotoh Y."/>
            <person name="Hayashi T."/>
        </authorList>
    </citation>
    <scope>NUCLEOTIDE SEQUENCE [LARGE SCALE GENOMIC DNA]</scope>
    <source>
        <strain evidence="9">L5</strain>
    </source>
</reference>
<evidence type="ECO:0000256" key="4">
    <source>
        <dbReference type="ARBA" id="ARBA00022448"/>
    </source>
</evidence>
<evidence type="ECO:0000313" key="10">
    <source>
        <dbReference type="Proteomes" id="UP000637906"/>
    </source>
</evidence>
<feature type="domain" description="ABC transporter" evidence="8">
    <location>
        <begin position="5"/>
        <end position="220"/>
    </location>
</feature>
<keyword evidence="4" id="KW-0813">Transport</keyword>